<sequence length="536" mass="56204">MRGYGYSGYSVPQHGYGAGEDGSPSAPPYNTSPLRGGGYGGGGPGQHRGEGGYGQQRPGPYDRAGPGGGGRDNGYNRDRSRRSASPDYSRGAGQGQQRGSVGRAYGGGGGGYGGAGGGYGGAGGGAGRMEDRPYNPAERGSYGRMDLGDPIRRNREGGGDRDESEVIRARVTRERPCRTLFVRNLKFGLRADEVRKPFLEIGDIKTFFDLTEKRAMAFITFYDSRAAMMAKDRLHQMPLHGRAIDVHYSLPRDADLAQACDREKGQGTLSIAIRNAPPGVGRLSDQEIYNRFAPFGDIKTVYPHERRPDVTMIEYYDSRATVKAFDQLNGTPLGGGFAELRFEWDKPNPPVAAPTFAVPAAPKEGYGYAPVGGRVGGPAPPPPHAQHHPPHAPYPPYSAPPPPALAPVPPPPAASHGVEQAKRMQDLLASLVQNQGMLNGASGASQPLPPPAAYASGYSPVPPAIGSPMYGQQQQPQSSVPPVVAGLMGAAAPSSSTPPYPPTAPPPATAPPASTGATPAQVQALLAMLAQQKAAQ</sequence>
<evidence type="ECO:0000259" key="4">
    <source>
        <dbReference type="PROSITE" id="PS50102"/>
    </source>
</evidence>
<reference evidence="5 6" key="1">
    <citation type="submission" date="2019-07" db="EMBL/GenBank/DDBJ databases">
        <title>Rhodotorula toruloides NBRC10032 genome sequencing.</title>
        <authorList>
            <person name="Shida Y."/>
            <person name="Takaku H."/>
            <person name="Ogasawara W."/>
            <person name="Mori K."/>
        </authorList>
    </citation>
    <scope>NUCLEOTIDE SEQUENCE [LARGE SCALE GENOMIC DNA]</scope>
    <source>
        <strain evidence="5 6">NBRC10032</strain>
    </source>
</reference>
<accession>A0A511KMI2</accession>
<dbReference type="PROSITE" id="PS50102">
    <property type="entry name" value="RRM"/>
    <property type="match status" value="2"/>
</dbReference>
<dbReference type="SUPFAM" id="SSF54928">
    <property type="entry name" value="RNA-binding domain, RBD"/>
    <property type="match status" value="1"/>
</dbReference>
<feature type="domain" description="RRM" evidence="4">
    <location>
        <begin position="178"/>
        <end position="251"/>
    </location>
</feature>
<feature type="domain" description="RRM" evidence="4">
    <location>
        <begin position="269"/>
        <end position="347"/>
    </location>
</feature>
<evidence type="ECO:0000256" key="3">
    <source>
        <dbReference type="SAM" id="MobiDB-lite"/>
    </source>
</evidence>
<dbReference type="SMART" id="SM00360">
    <property type="entry name" value="RRM"/>
    <property type="match status" value="2"/>
</dbReference>
<feature type="compositionally biased region" description="Basic and acidic residues" evidence="3">
    <location>
        <begin position="146"/>
        <end position="160"/>
    </location>
</feature>
<dbReference type="Pfam" id="PF00076">
    <property type="entry name" value="RRM_1"/>
    <property type="match status" value="1"/>
</dbReference>
<proteinExistence type="predicted"/>
<name>A0A511KMI2_RHOTO</name>
<dbReference type="GO" id="GO:0003723">
    <property type="term" value="F:RNA binding"/>
    <property type="evidence" value="ECO:0007669"/>
    <property type="project" value="UniProtKB-UniRule"/>
</dbReference>
<feature type="compositionally biased region" description="Low complexity" evidence="3">
    <location>
        <begin position="89"/>
        <end position="103"/>
    </location>
</feature>
<keyword evidence="1 2" id="KW-0694">RNA-binding</keyword>
<dbReference type="OrthoDB" id="439808at2759"/>
<dbReference type="InterPro" id="IPR012677">
    <property type="entry name" value="Nucleotide-bd_a/b_plait_sf"/>
</dbReference>
<feature type="region of interest" description="Disordered" evidence="3">
    <location>
        <begin position="130"/>
        <end position="160"/>
    </location>
</feature>
<evidence type="ECO:0000256" key="1">
    <source>
        <dbReference type="ARBA" id="ARBA00022884"/>
    </source>
</evidence>
<evidence type="ECO:0000256" key="2">
    <source>
        <dbReference type="PROSITE-ProRule" id="PRU00176"/>
    </source>
</evidence>
<dbReference type="InterPro" id="IPR000504">
    <property type="entry name" value="RRM_dom"/>
</dbReference>
<feature type="compositionally biased region" description="Pro residues" evidence="3">
    <location>
        <begin position="496"/>
        <end position="510"/>
    </location>
</feature>
<feature type="region of interest" description="Disordered" evidence="3">
    <location>
        <begin position="369"/>
        <end position="420"/>
    </location>
</feature>
<feature type="region of interest" description="Disordered" evidence="3">
    <location>
        <begin position="1"/>
        <end position="105"/>
    </location>
</feature>
<dbReference type="Gene3D" id="3.30.70.330">
    <property type="match status" value="2"/>
</dbReference>
<evidence type="ECO:0000313" key="6">
    <source>
        <dbReference type="Proteomes" id="UP000321518"/>
    </source>
</evidence>
<dbReference type="AlphaFoldDB" id="A0A511KMI2"/>
<feature type="compositionally biased region" description="Low complexity" evidence="3">
    <location>
        <begin position="55"/>
        <end position="64"/>
    </location>
</feature>
<protein>
    <submittedName>
        <fullName evidence="5">RNA recognition motif domain containing protein</fullName>
    </submittedName>
</protein>
<dbReference type="PANTHER" id="PTHR23189">
    <property type="entry name" value="RNA RECOGNITION MOTIF-CONTAINING"/>
    <property type="match status" value="1"/>
</dbReference>
<evidence type="ECO:0000313" key="5">
    <source>
        <dbReference type="EMBL" id="GEM11561.1"/>
    </source>
</evidence>
<feature type="region of interest" description="Disordered" evidence="3">
    <location>
        <begin position="489"/>
        <end position="519"/>
    </location>
</feature>
<feature type="compositionally biased region" description="Gly residues" evidence="3">
    <location>
        <begin position="35"/>
        <end position="54"/>
    </location>
</feature>
<organism evidence="5 6">
    <name type="scientific">Rhodotorula toruloides</name>
    <name type="common">Yeast</name>
    <name type="synonym">Rhodosporidium toruloides</name>
    <dbReference type="NCBI Taxonomy" id="5286"/>
    <lineage>
        <taxon>Eukaryota</taxon>
        <taxon>Fungi</taxon>
        <taxon>Dikarya</taxon>
        <taxon>Basidiomycota</taxon>
        <taxon>Pucciniomycotina</taxon>
        <taxon>Microbotryomycetes</taxon>
        <taxon>Sporidiobolales</taxon>
        <taxon>Sporidiobolaceae</taxon>
        <taxon>Rhodotorula</taxon>
    </lineage>
</organism>
<comment type="caution">
    <text evidence="5">The sequence shown here is derived from an EMBL/GenBank/DDBJ whole genome shotgun (WGS) entry which is preliminary data.</text>
</comment>
<dbReference type="Proteomes" id="UP000321518">
    <property type="component" value="Unassembled WGS sequence"/>
</dbReference>
<feature type="compositionally biased region" description="Pro residues" evidence="3">
    <location>
        <begin position="391"/>
        <end position="413"/>
    </location>
</feature>
<dbReference type="EMBL" id="BJWK01000015">
    <property type="protein sequence ID" value="GEM11561.1"/>
    <property type="molecule type" value="Genomic_DNA"/>
</dbReference>
<dbReference type="InterPro" id="IPR035979">
    <property type="entry name" value="RBD_domain_sf"/>
</dbReference>
<gene>
    <name evidence="5" type="ORF">Rt10032_c15g5578</name>
</gene>